<protein>
    <recommendedName>
        <fullName evidence="3">Myb/SANT-like domain-containing protein</fullName>
    </recommendedName>
</protein>
<reference evidence="2" key="1">
    <citation type="submission" date="2020-06" db="EMBL/GenBank/DDBJ databases">
        <authorList>
            <person name="Li T."/>
            <person name="Hu X."/>
            <person name="Zhang T."/>
            <person name="Song X."/>
            <person name="Zhang H."/>
            <person name="Dai N."/>
            <person name="Sheng W."/>
            <person name="Hou X."/>
            <person name="Wei L."/>
        </authorList>
    </citation>
    <scope>NUCLEOTIDE SEQUENCE</scope>
    <source>
        <strain evidence="2">KEN1</strain>
        <tissue evidence="2">Leaf</tissue>
    </source>
</reference>
<dbReference type="PANTHER" id="PTHR46250">
    <property type="entry name" value="MYB/SANT-LIKE DNA-BINDING DOMAIN PROTEIN-RELATED"/>
    <property type="match status" value="1"/>
</dbReference>
<evidence type="ECO:0000256" key="1">
    <source>
        <dbReference type="SAM" id="MobiDB-lite"/>
    </source>
</evidence>
<evidence type="ECO:0008006" key="3">
    <source>
        <dbReference type="Google" id="ProtNLM"/>
    </source>
</evidence>
<reference evidence="2" key="2">
    <citation type="journal article" date="2024" name="Plant">
        <title>Genomic evolution and insights into agronomic trait innovations of Sesamum species.</title>
        <authorList>
            <person name="Miao H."/>
            <person name="Wang L."/>
            <person name="Qu L."/>
            <person name="Liu H."/>
            <person name="Sun Y."/>
            <person name="Le M."/>
            <person name="Wang Q."/>
            <person name="Wei S."/>
            <person name="Zheng Y."/>
            <person name="Lin W."/>
            <person name="Duan Y."/>
            <person name="Cao H."/>
            <person name="Xiong S."/>
            <person name="Wang X."/>
            <person name="Wei L."/>
            <person name="Li C."/>
            <person name="Ma Q."/>
            <person name="Ju M."/>
            <person name="Zhao R."/>
            <person name="Li G."/>
            <person name="Mu C."/>
            <person name="Tian Q."/>
            <person name="Mei H."/>
            <person name="Zhang T."/>
            <person name="Gao T."/>
            <person name="Zhang H."/>
        </authorList>
    </citation>
    <scope>NUCLEOTIDE SEQUENCE</scope>
    <source>
        <strain evidence="2">KEN1</strain>
    </source>
</reference>
<name>A0AAW2TB60_9LAMI</name>
<accession>A0AAW2TB60</accession>
<sequence length="233" mass="26694">MLVSMMSKSGFGWDEGKNMITVEENSIWDEYVKVDPTAKSMRFKSFPYFSVWHEIFEKGQATGDRAKDGKATADTVLEEEAMETQDYYVPIADWNPEEGFIINDGNQTPRAQMNINPTTNSSSAPKPNSDKAKKRKKQQAAPEDRLVDMVSSFCQDANARLRTLTKVLQIEFGDLEKCSKVENAMVEIDEIDENEQLVIVQLLHNKSNDMHLFFSMPLHKRARLMRLMLNGRF</sequence>
<comment type="caution">
    <text evidence="2">The sequence shown here is derived from an EMBL/GenBank/DDBJ whole genome shotgun (WGS) entry which is preliminary data.</text>
</comment>
<gene>
    <name evidence="2" type="ORF">Slati_4202600</name>
</gene>
<proteinExistence type="predicted"/>
<dbReference type="AlphaFoldDB" id="A0AAW2TB60"/>
<organism evidence="2">
    <name type="scientific">Sesamum latifolium</name>
    <dbReference type="NCBI Taxonomy" id="2727402"/>
    <lineage>
        <taxon>Eukaryota</taxon>
        <taxon>Viridiplantae</taxon>
        <taxon>Streptophyta</taxon>
        <taxon>Embryophyta</taxon>
        <taxon>Tracheophyta</taxon>
        <taxon>Spermatophyta</taxon>
        <taxon>Magnoliopsida</taxon>
        <taxon>eudicotyledons</taxon>
        <taxon>Gunneridae</taxon>
        <taxon>Pentapetalae</taxon>
        <taxon>asterids</taxon>
        <taxon>lamiids</taxon>
        <taxon>Lamiales</taxon>
        <taxon>Pedaliaceae</taxon>
        <taxon>Sesamum</taxon>
    </lineage>
</organism>
<feature type="compositionally biased region" description="Polar residues" evidence="1">
    <location>
        <begin position="104"/>
        <end position="126"/>
    </location>
</feature>
<feature type="region of interest" description="Disordered" evidence="1">
    <location>
        <begin position="101"/>
        <end position="144"/>
    </location>
</feature>
<dbReference type="PANTHER" id="PTHR46250:SF15">
    <property type="entry name" value="OS01G0523800 PROTEIN"/>
    <property type="match status" value="1"/>
</dbReference>
<evidence type="ECO:0000313" key="2">
    <source>
        <dbReference type="EMBL" id="KAL0401727.1"/>
    </source>
</evidence>
<dbReference type="EMBL" id="JACGWN010000015">
    <property type="protein sequence ID" value="KAL0401727.1"/>
    <property type="molecule type" value="Genomic_DNA"/>
</dbReference>